<comment type="caution">
    <text evidence="4">The sequence shown here is derived from an EMBL/GenBank/DDBJ whole genome shotgun (WGS) entry which is preliminary data.</text>
</comment>
<proteinExistence type="predicted"/>
<reference evidence="5" key="1">
    <citation type="journal article" date="2019" name="Int. J. Syst. Evol. Microbiol.">
        <title>The Global Catalogue of Microorganisms (GCM) 10K type strain sequencing project: providing services to taxonomists for standard genome sequencing and annotation.</title>
        <authorList>
            <consortium name="The Broad Institute Genomics Platform"/>
            <consortium name="The Broad Institute Genome Sequencing Center for Infectious Disease"/>
            <person name="Wu L."/>
            <person name="Ma J."/>
        </authorList>
    </citation>
    <scope>NUCLEOTIDE SEQUENCE [LARGE SCALE GENOMIC DNA]</scope>
    <source>
        <strain evidence="5">CCUG 62221</strain>
    </source>
</reference>
<gene>
    <name evidence="4" type="ORF">ACFQ5N_05645</name>
</gene>
<dbReference type="Gene3D" id="2.60.40.10">
    <property type="entry name" value="Immunoglobulins"/>
    <property type="match status" value="1"/>
</dbReference>
<dbReference type="SMART" id="SM00421">
    <property type="entry name" value="HTH_LUXR"/>
    <property type="match status" value="1"/>
</dbReference>
<evidence type="ECO:0000256" key="2">
    <source>
        <dbReference type="SAM" id="Phobius"/>
    </source>
</evidence>
<evidence type="ECO:0000259" key="3">
    <source>
        <dbReference type="SMART" id="SM00421"/>
    </source>
</evidence>
<keyword evidence="2" id="KW-0812">Transmembrane</keyword>
<dbReference type="Proteomes" id="UP001597241">
    <property type="component" value="Unassembled WGS sequence"/>
</dbReference>
<accession>A0ABW3WME4</accession>
<dbReference type="InterPro" id="IPR016032">
    <property type="entry name" value="Sig_transdc_resp-reg_C-effctor"/>
</dbReference>
<dbReference type="Pfam" id="PF07495">
    <property type="entry name" value="Y_Y_Y"/>
    <property type="match status" value="1"/>
</dbReference>
<dbReference type="RefSeq" id="WP_386808493.1">
    <property type="nucleotide sequence ID" value="NZ_JBHTMV010000003.1"/>
</dbReference>
<dbReference type="InterPro" id="IPR015943">
    <property type="entry name" value="WD40/YVTN_repeat-like_dom_sf"/>
</dbReference>
<dbReference type="InterPro" id="IPR011110">
    <property type="entry name" value="Reg_prop"/>
</dbReference>
<name>A0ABW3WME4_9FLAO</name>
<sequence>MKAQELPPIKNFTPNMYGAENQNWAISQSAQDYIYVANNSGLLEYNGADWKLYPSPNSTVLRSVNVIGSKIYTGCYMEFGYWEKDKFGKLIYQSLSDLIKDKLVEEDFWNIIEFESFVLFQSLQRIYIYDTNKKSFNIINSEVSLPKIFEVDGSIYFQKIGEGVFKIENGVPVLISNNPILKTNIIVGVYFINNTLCLQTQDLGIFKLVNNSIVKWNILANKYLEDLSVYSSIQLKDGSLVLGTISDGIFHLNQNGDVLSSINQGKGLNNNTVLALYEDKDQNIWVGLDNGVSVINFNSPFSVFSDFNGDLGSVYTSAVFQENLYLGTNQGLFYKKLNSNGEFKFIEGTKGQVWCLKVIDETLFCGHNSGTFIVNNNKVKLIANIMGTWNIKPIKNTKLLLQGNYNGLSVLEKNENGWAYRNTLKGYTISSRFFEFVNPHQIFVNHEATGVLNLEIDANYERVLNYEVISSAPKSVKSSIATYNNKLFYASNSGVFEYSKSEDKFLKDTFLTESLAIDTEYISGKLIVDTQTNTLWGFTKKNIVYFSPGKLDSDLRAHKFSLPAELRNFLPGFESLSHITDEMYLFGTSHGYVKLDSDKLSEDSFSVAINSIQKSVLDNKKNDVLLNEKGEFESFENNMFFEFSVPEYNKFFEVNYQYQLIGMYDDWSGWSSTSTASFENLPYGDYTFNVKSQIGNRVSENVATFSFTILRPWYLSNKMIVVYMLLFISLLFLTHSIYKYKFNKQKKLLLAKKQSEFAFSQLESDKVIMKLKNEKLQDEIEGKTRELSLSTMSIVKKNEILNKIKNELELLNNDSLKPVIRIINKDLKNTGDWEMFQEAFNNADSDFLKKVKNVHPSLTPNDLRLCAYLRLNLSSKEIAPLLNISVRSVEIKRYRLRKKMELQHEKSLVAYILEL</sequence>
<dbReference type="Pfam" id="PF07494">
    <property type="entry name" value="Reg_prop"/>
    <property type="match status" value="1"/>
</dbReference>
<evidence type="ECO:0000313" key="5">
    <source>
        <dbReference type="Proteomes" id="UP001597241"/>
    </source>
</evidence>
<feature type="coiled-coil region" evidence="1">
    <location>
        <begin position="759"/>
        <end position="814"/>
    </location>
</feature>
<keyword evidence="2" id="KW-0472">Membrane</keyword>
<dbReference type="InterPro" id="IPR000792">
    <property type="entry name" value="Tscrpt_reg_LuxR_C"/>
</dbReference>
<organism evidence="4 5">
    <name type="scientific">Lutibacter holmesii</name>
    <dbReference type="NCBI Taxonomy" id="1137985"/>
    <lineage>
        <taxon>Bacteria</taxon>
        <taxon>Pseudomonadati</taxon>
        <taxon>Bacteroidota</taxon>
        <taxon>Flavobacteriia</taxon>
        <taxon>Flavobacteriales</taxon>
        <taxon>Flavobacteriaceae</taxon>
        <taxon>Lutibacter</taxon>
    </lineage>
</organism>
<protein>
    <submittedName>
        <fullName evidence="4">Triple tyrosine motif-containing protein</fullName>
    </submittedName>
</protein>
<dbReference type="Gene3D" id="2.130.10.10">
    <property type="entry name" value="YVTN repeat-like/Quinoprotein amine dehydrogenase"/>
    <property type="match status" value="1"/>
</dbReference>
<dbReference type="SUPFAM" id="SSF46894">
    <property type="entry name" value="C-terminal effector domain of the bipartite response regulators"/>
    <property type="match status" value="1"/>
</dbReference>
<evidence type="ECO:0000313" key="4">
    <source>
        <dbReference type="EMBL" id="MFD1293313.1"/>
    </source>
</evidence>
<dbReference type="InterPro" id="IPR013783">
    <property type="entry name" value="Ig-like_fold"/>
</dbReference>
<dbReference type="InterPro" id="IPR011123">
    <property type="entry name" value="Y_Y_Y"/>
</dbReference>
<keyword evidence="5" id="KW-1185">Reference proteome</keyword>
<keyword evidence="2" id="KW-1133">Transmembrane helix</keyword>
<evidence type="ECO:0000256" key="1">
    <source>
        <dbReference type="SAM" id="Coils"/>
    </source>
</evidence>
<feature type="domain" description="HTH luxR-type" evidence="3">
    <location>
        <begin position="855"/>
        <end position="912"/>
    </location>
</feature>
<dbReference type="Gene3D" id="1.10.10.10">
    <property type="entry name" value="Winged helix-like DNA-binding domain superfamily/Winged helix DNA-binding domain"/>
    <property type="match status" value="1"/>
</dbReference>
<dbReference type="EMBL" id="JBHTMV010000003">
    <property type="protein sequence ID" value="MFD1293313.1"/>
    <property type="molecule type" value="Genomic_DNA"/>
</dbReference>
<feature type="transmembrane region" description="Helical" evidence="2">
    <location>
        <begin position="720"/>
        <end position="738"/>
    </location>
</feature>
<keyword evidence="1" id="KW-0175">Coiled coil</keyword>
<dbReference type="InterPro" id="IPR036388">
    <property type="entry name" value="WH-like_DNA-bd_sf"/>
</dbReference>